<name>A0A162ZI83_DIDRA</name>
<keyword evidence="3" id="KW-0862">Zinc</keyword>
<dbReference type="Proteomes" id="UP000076837">
    <property type="component" value="Unassembled WGS sequence"/>
</dbReference>
<dbReference type="EMBL" id="JYNV01000274">
    <property type="protein sequence ID" value="KZM20614.1"/>
    <property type="molecule type" value="Genomic_DNA"/>
</dbReference>
<dbReference type="PANTHER" id="PTHR33337:SF31">
    <property type="entry name" value="DUF636 DOMAIN PROTEIN (AFU_ORTHOLOGUE AFUA_2G12650)"/>
    <property type="match status" value="1"/>
</dbReference>
<organism evidence="5 6">
    <name type="scientific">Didymella rabiei</name>
    <name type="common">Chickpea ascochyta blight fungus</name>
    <name type="synonym">Mycosphaerella rabiei</name>
    <dbReference type="NCBI Taxonomy" id="5454"/>
    <lineage>
        <taxon>Eukaryota</taxon>
        <taxon>Fungi</taxon>
        <taxon>Dikarya</taxon>
        <taxon>Ascomycota</taxon>
        <taxon>Pezizomycotina</taxon>
        <taxon>Dothideomycetes</taxon>
        <taxon>Pleosporomycetidae</taxon>
        <taxon>Pleosporales</taxon>
        <taxon>Pleosporineae</taxon>
        <taxon>Didymellaceae</taxon>
        <taxon>Ascochyta</taxon>
    </lineage>
</organism>
<reference evidence="5 6" key="1">
    <citation type="journal article" date="2016" name="Sci. Rep.">
        <title>Draft genome sequencing and secretome analysis of fungal phytopathogen Ascochyta rabiei provides insight into the necrotrophic effector repertoire.</title>
        <authorList>
            <person name="Verma S."/>
            <person name="Gazara R.K."/>
            <person name="Nizam S."/>
            <person name="Parween S."/>
            <person name="Chattopadhyay D."/>
            <person name="Verma P.K."/>
        </authorList>
    </citation>
    <scope>NUCLEOTIDE SEQUENCE [LARGE SCALE GENOMIC DNA]</scope>
    <source>
        <strain evidence="5 6">ArDII</strain>
    </source>
</reference>
<evidence type="ECO:0000313" key="5">
    <source>
        <dbReference type="EMBL" id="KZM20614.1"/>
    </source>
</evidence>
<keyword evidence="2" id="KW-0479">Metal-binding</keyword>
<dbReference type="PANTHER" id="PTHR33337">
    <property type="entry name" value="GFA DOMAIN-CONTAINING PROTEIN"/>
    <property type="match status" value="1"/>
</dbReference>
<keyword evidence="4 5" id="KW-0456">Lyase</keyword>
<comment type="similarity">
    <text evidence="1">Belongs to the Gfa family.</text>
</comment>
<evidence type="ECO:0000313" key="6">
    <source>
        <dbReference type="Proteomes" id="UP000076837"/>
    </source>
</evidence>
<dbReference type="SUPFAM" id="SSF51316">
    <property type="entry name" value="Mss4-like"/>
    <property type="match status" value="2"/>
</dbReference>
<dbReference type="PROSITE" id="PS51891">
    <property type="entry name" value="CENP_V_GFA"/>
    <property type="match status" value="1"/>
</dbReference>
<evidence type="ECO:0000256" key="3">
    <source>
        <dbReference type="ARBA" id="ARBA00022833"/>
    </source>
</evidence>
<dbReference type="InterPro" id="IPR006913">
    <property type="entry name" value="CENP-V/GFA"/>
</dbReference>
<dbReference type="AlphaFoldDB" id="A0A162ZI83"/>
<sequence length="386" mass="43505">MASANDSTITLTSHCLCKANTFTAQVPESQLPLPAYICHCTSCRHVTGSLYTTFVRWPGLRANVDVSKLKVYSFTHRVNLLFCPTCSTPMFWEMLAEPDRPLGAFIGTLVNSEPTPIKFNHQIFVGDTIDGGASAWLQYPNPDSFECKSFKFETKDDSLGGAVPQDWSSVDKLAGHEKETGDKLSVRCKCNGVDLILQREDYSGLKKEELPWNVDPETLKLLTILCGCDSCRLQGGTDVWFWTYVEMKHLLAARHDVPFPKSSYELKSFIDKKDPLIGSLAYYASSTRVLRFFCSTCSATVFFAKDERPEFLDVAVGLLDAPDGARAEGFLSWSLGLVEYKEDAKGGWREGLFDRVEKETEKWRVARGKPRIWRRIAMDQKRAEKQ</sequence>
<dbReference type="GO" id="GO:0046872">
    <property type="term" value="F:metal ion binding"/>
    <property type="evidence" value="ECO:0007669"/>
    <property type="project" value="UniProtKB-KW"/>
</dbReference>
<evidence type="ECO:0000256" key="1">
    <source>
        <dbReference type="ARBA" id="ARBA00005495"/>
    </source>
</evidence>
<dbReference type="Pfam" id="PF04828">
    <property type="entry name" value="GFA"/>
    <property type="match status" value="1"/>
</dbReference>
<accession>A0A162ZI83</accession>
<protein>
    <submittedName>
        <fullName evidence="5">Carbon-sulfur lyase</fullName>
    </submittedName>
</protein>
<gene>
    <name evidence="5" type="ORF">ST47_g8228</name>
</gene>
<dbReference type="GO" id="GO:0016846">
    <property type="term" value="F:carbon-sulfur lyase activity"/>
    <property type="evidence" value="ECO:0007669"/>
    <property type="project" value="InterPro"/>
</dbReference>
<dbReference type="InterPro" id="IPR011057">
    <property type="entry name" value="Mss4-like_sf"/>
</dbReference>
<evidence type="ECO:0000256" key="2">
    <source>
        <dbReference type="ARBA" id="ARBA00022723"/>
    </source>
</evidence>
<dbReference type="Gene3D" id="3.90.1590.10">
    <property type="entry name" value="glutathione-dependent formaldehyde- activating enzyme (gfa)"/>
    <property type="match status" value="2"/>
</dbReference>
<comment type="caution">
    <text evidence="5">The sequence shown here is derived from an EMBL/GenBank/DDBJ whole genome shotgun (WGS) entry which is preliminary data.</text>
</comment>
<keyword evidence="6" id="KW-1185">Reference proteome</keyword>
<evidence type="ECO:0000256" key="4">
    <source>
        <dbReference type="ARBA" id="ARBA00023239"/>
    </source>
</evidence>
<proteinExistence type="inferred from homology"/>
<dbReference type="OrthoDB" id="5422068at2759"/>